<feature type="compositionally biased region" description="Polar residues" evidence="1">
    <location>
        <begin position="220"/>
        <end position="232"/>
    </location>
</feature>
<evidence type="ECO:0000313" key="3">
    <source>
        <dbReference type="Proteomes" id="UP001159363"/>
    </source>
</evidence>
<feature type="region of interest" description="Disordered" evidence="1">
    <location>
        <begin position="174"/>
        <end position="211"/>
    </location>
</feature>
<accession>A0ABQ9IEM1</accession>
<evidence type="ECO:0000313" key="2">
    <source>
        <dbReference type="EMBL" id="KAJ8894786.1"/>
    </source>
</evidence>
<organism evidence="2 3">
    <name type="scientific">Dryococelus australis</name>
    <dbReference type="NCBI Taxonomy" id="614101"/>
    <lineage>
        <taxon>Eukaryota</taxon>
        <taxon>Metazoa</taxon>
        <taxon>Ecdysozoa</taxon>
        <taxon>Arthropoda</taxon>
        <taxon>Hexapoda</taxon>
        <taxon>Insecta</taxon>
        <taxon>Pterygota</taxon>
        <taxon>Neoptera</taxon>
        <taxon>Polyneoptera</taxon>
        <taxon>Phasmatodea</taxon>
        <taxon>Verophasmatodea</taxon>
        <taxon>Anareolatae</taxon>
        <taxon>Phasmatidae</taxon>
        <taxon>Eurycanthinae</taxon>
        <taxon>Dryococelus</taxon>
    </lineage>
</organism>
<keyword evidence="3" id="KW-1185">Reference proteome</keyword>
<feature type="compositionally biased region" description="Polar residues" evidence="1">
    <location>
        <begin position="174"/>
        <end position="192"/>
    </location>
</feature>
<dbReference type="EMBL" id="JARBHB010000001">
    <property type="protein sequence ID" value="KAJ8894786.1"/>
    <property type="molecule type" value="Genomic_DNA"/>
</dbReference>
<proteinExistence type="predicted"/>
<protein>
    <submittedName>
        <fullName evidence="2">Uncharacterized protein</fullName>
    </submittedName>
</protein>
<gene>
    <name evidence="2" type="ORF">PR048_000093</name>
</gene>
<dbReference type="Proteomes" id="UP001159363">
    <property type="component" value="Chromosome 1"/>
</dbReference>
<evidence type="ECO:0000256" key="1">
    <source>
        <dbReference type="SAM" id="MobiDB-lite"/>
    </source>
</evidence>
<reference evidence="2 3" key="1">
    <citation type="submission" date="2023-02" db="EMBL/GenBank/DDBJ databases">
        <title>LHISI_Scaffold_Assembly.</title>
        <authorList>
            <person name="Stuart O.P."/>
            <person name="Cleave R."/>
            <person name="Magrath M.J.L."/>
            <person name="Mikheyev A.S."/>
        </authorList>
    </citation>
    <scope>NUCLEOTIDE SEQUENCE [LARGE SCALE GENOMIC DNA]</scope>
    <source>
        <strain evidence="2">Daus_M_001</strain>
        <tissue evidence="2">Leg muscle</tissue>
    </source>
</reference>
<feature type="region of interest" description="Disordered" evidence="1">
    <location>
        <begin position="218"/>
        <end position="237"/>
    </location>
</feature>
<sequence length="359" mass="38846">MFAQKVLGYSYLLQGERTQFEVGLAADGGSCGSSKHSSDEEEDNMCLYVGEQSSLVPDSGIDSIHLFVPNVGIVMSKKVADPSVFSLLAKDGHLHPTMPFIANESLSCVVNDVSLHNRGLSRSRSDLSLRLPQVNKSTLSVSQASLLSQSPHNNSVTTPEITVENANFPKCLGSTEQSSITSDKIANETSPDVKSARQEVPSATKLTPPNTLHFTRKLSHSSGEVDQPQVTKVKSETDTRITNDKDKETGSIPRDAVQNFLTNQRSSSVKDLSLNITSSQSENAIRSIRSGFTAITSPVAATRELVLSPFSKLAKGMQHLGANLDPRRLKAPSGAPHSAEEQHQLQLRWKGCRSRLIAV</sequence>
<comment type="caution">
    <text evidence="2">The sequence shown here is derived from an EMBL/GenBank/DDBJ whole genome shotgun (WGS) entry which is preliminary data.</text>
</comment>
<name>A0ABQ9IEM1_9NEOP</name>